<evidence type="ECO:0000256" key="1">
    <source>
        <dbReference type="SAM" id="Coils"/>
    </source>
</evidence>
<dbReference type="RefSeq" id="WP_114066180.1">
    <property type="nucleotide sequence ID" value="NZ_CP030850.1"/>
</dbReference>
<feature type="chain" id="PRO_5016930273" description="Peptidase S74 domain-containing protein" evidence="2">
    <location>
        <begin position="20"/>
        <end position="514"/>
    </location>
</feature>
<dbReference type="InterPro" id="IPR036388">
    <property type="entry name" value="WH-like_DNA-bd_sf"/>
</dbReference>
<dbReference type="PANTHER" id="PTHR13029">
    <property type="match status" value="1"/>
</dbReference>
<feature type="coiled-coil region" evidence="1">
    <location>
        <begin position="471"/>
        <end position="498"/>
    </location>
</feature>
<proteinExistence type="predicted"/>
<dbReference type="GO" id="GO:0043565">
    <property type="term" value="F:sequence-specific DNA binding"/>
    <property type="evidence" value="ECO:0007669"/>
    <property type="project" value="TreeGrafter"/>
</dbReference>
<dbReference type="PANTHER" id="PTHR13029:SF18">
    <property type="entry name" value="MYELIN REGULATORY FACTOR HOMOLOG 1"/>
    <property type="match status" value="1"/>
</dbReference>
<protein>
    <recommendedName>
        <fullName evidence="3">Peptidase S74 domain-containing protein</fullName>
    </recommendedName>
</protein>
<dbReference type="AlphaFoldDB" id="A0A344TFH3"/>
<feature type="domain" description="Peptidase S74" evidence="3">
    <location>
        <begin position="392"/>
        <end position="485"/>
    </location>
</feature>
<dbReference type="GO" id="GO:0016540">
    <property type="term" value="P:protein autoprocessing"/>
    <property type="evidence" value="ECO:0007669"/>
    <property type="project" value="TreeGrafter"/>
</dbReference>
<dbReference type="InterPro" id="IPR030392">
    <property type="entry name" value="S74_ICA"/>
</dbReference>
<dbReference type="PROSITE" id="PS51688">
    <property type="entry name" value="ICA"/>
    <property type="match status" value="1"/>
</dbReference>
<dbReference type="InterPro" id="IPR051577">
    <property type="entry name" value="MRF-like"/>
</dbReference>
<evidence type="ECO:0000259" key="3">
    <source>
        <dbReference type="PROSITE" id="PS51688"/>
    </source>
</evidence>
<dbReference type="Gene3D" id="1.10.10.10">
    <property type="entry name" value="Winged helix-like DNA-binding domain superfamily/Winged helix DNA-binding domain"/>
    <property type="match status" value="1"/>
</dbReference>
<dbReference type="OrthoDB" id="644207at2"/>
<dbReference type="GO" id="GO:0045893">
    <property type="term" value="P:positive regulation of DNA-templated transcription"/>
    <property type="evidence" value="ECO:0007669"/>
    <property type="project" value="TreeGrafter"/>
</dbReference>
<dbReference type="Pfam" id="PF13884">
    <property type="entry name" value="Peptidase_S74"/>
    <property type="match status" value="1"/>
</dbReference>
<name>A0A344TFH3_9BACT</name>
<reference evidence="4 5" key="1">
    <citation type="submission" date="2018-07" db="EMBL/GenBank/DDBJ databases">
        <title>Genome sequencing of Runella.</title>
        <authorList>
            <person name="Baek M.-G."/>
            <person name="Yi H."/>
        </authorList>
    </citation>
    <scope>NUCLEOTIDE SEQUENCE [LARGE SCALE GENOMIC DNA]</scope>
    <source>
        <strain evidence="4 5">HYN0085</strain>
    </source>
</reference>
<accession>A0A344TFH3</accession>
<sequence length="514" mass="55533">MQKLFFISIFGFLASNLLAQSVLITPNQMEAKQSTAGDNIILQGTNPPNIFSKRHNGTVALPTAVVSGDDIFALQGGGHNGTSFTESRGAIRFEATQNWNTTQNGTRLVFLTTENGFTTQLPRMIINQNGRVGIGTDNPLVDFEVAGNAGMGVRTYGAGNTYNSHIYGSHAGGTESSPSASTNDQILARFEGLGHNGSYFEEGARMEIRSKETWASAENGAEINFYTTPINNDIPLKRMTIAENGNIGINTDSPTYPLEVLATTDDGIAVKRFGDAPAFFGVSAGGNVNTPGPSLNGHILARFGARGYDGNNFTNAKARIEMRTTADWSPTSTGAAIDFVTTTAAGTTPVVNMTLSGPGNLGVGRLPTLSYRLEVEGNAYKTVGGGNWDSPSDRRLKKDITYLDSQEILQKVLQLKGANYRWIDEKKGKDLQFGFIAQELREVFPTKVQQHADGYLSATYGDFDPMLVESIKALKALIDEQREMIAEQRAEIDQLKTVVSAKNDLSNPSSRTKE</sequence>
<dbReference type="GO" id="GO:0003700">
    <property type="term" value="F:DNA-binding transcription factor activity"/>
    <property type="evidence" value="ECO:0007669"/>
    <property type="project" value="TreeGrafter"/>
</dbReference>
<keyword evidence="5" id="KW-1185">Reference proteome</keyword>
<keyword evidence="2" id="KW-0732">Signal</keyword>
<dbReference type="EMBL" id="CP030850">
    <property type="protein sequence ID" value="AXE17394.1"/>
    <property type="molecule type" value="Genomic_DNA"/>
</dbReference>
<feature type="signal peptide" evidence="2">
    <location>
        <begin position="1"/>
        <end position="19"/>
    </location>
</feature>
<organism evidence="4 5">
    <name type="scientific">Runella rosea</name>
    <dbReference type="NCBI Taxonomy" id="2259595"/>
    <lineage>
        <taxon>Bacteria</taxon>
        <taxon>Pseudomonadati</taxon>
        <taxon>Bacteroidota</taxon>
        <taxon>Cytophagia</taxon>
        <taxon>Cytophagales</taxon>
        <taxon>Spirosomataceae</taxon>
        <taxon>Runella</taxon>
    </lineage>
</organism>
<gene>
    <name evidence="4" type="ORF">DR864_06440</name>
</gene>
<dbReference type="Proteomes" id="UP000251993">
    <property type="component" value="Chromosome"/>
</dbReference>
<evidence type="ECO:0000313" key="4">
    <source>
        <dbReference type="EMBL" id="AXE17394.1"/>
    </source>
</evidence>
<keyword evidence="1" id="KW-0175">Coiled coil</keyword>
<evidence type="ECO:0000313" key="5">
    <source>
        <dbReference type="Proteomes" id="UP000251993"/>
    </source>
</evidence>
<evidence type="ECO:0000256" key="2">
    <source>
        <dbReference type="SAM" id="SignalP"/>
    </source>
</evidence>
<dbReference type="KEGG" id="run:DR864_06440"/>